<sequence>MASGQYNKLQVNKKIQIRLIGGSTKGQDNSSAGLSFWPFFVLKEKKS</sequence>
<gene>
    <name evidence="1" type="ORF">KL86SPO_31385</name>
</gene>
<name>A0A212LUM6_9FIRM</name>
<accession>A0A212LUM6</accession>
<proteinExistence type="predicted"/>
<reference evidence="1" key="1">
    <citation type="submission" date="2016-08" db="EMBL/GenBank/DDBJ databases">
        <authorList>
            <person name="Seilhamer J.J."/>
        </authorList>
    </citation>
    <scope>NUCLEOTIDE SEQUENCE</scope>
    <source>
        <strain evidence="1">86</strain>
    </source>
</reference>
<organism evidence="1">
    <name type="scientific">uncultured Sporomusa sp</name>
    <dbReference type="NCBI Taxonomy" id="307249"/>
    <lineage>
        <taxon>Bacteria</taxon>
        <taxon>Bacillati</taxon>
        <taxon>Bacillota</taxon>
        <taxon>Negativicutes</taxon>
        <taxon>Selenomonadales</taxon>
        <taxon>Sporomusaceae</taxon>
        <taxon>Sporomusa</taxon>
        <taxon>environmental samples</taxon>
    </lineage>
</organism>
<protein>
    <submittedName>
        <fullName evidence="1">Uncharacterized protein</fullName>
    </submittedName>
</protein>
<dbReference type="AlphaFoldDB" id="A0A212LUM6"/>
<evidence type="ECO:0000313" key="1">
    <source>
        <dbReference type="EMBL" id="SCM81206.1"/>
    </source>
</evidence>
<dbReference type="EMBL" id="FMJE01000003">
    <property type="protein sequence ID" value="SCM81206.1"/>
    <property type="molecule type" value="Genomic_DNA"/>
</dbReference>